<keyword evidence="2" id="KW-1185">Reference proteome</keyword>
<reference evidence="1" key="1">
    <citation type="submission" date="2021-05" db="EMBL/GenBank/DDBJ databases">
        <authorList>
            <person name="Scholz U."/>
            <person name="Mascher M."/>
            <person name="Fiebig A."/>
        </authorList>
    </citation>
    <scope>NUCLEOTIDE SEQUENCE [LARGE SCALE GENOMIC DNA]</scope>
</reference>
<name>A0ACD5WQF8_AVESA</name>
<proteinExistence type="predicted"/>
<sequence>MRASKKRKFHLVDEDQGTPKCEDVDLISRLPDAVLGSIISLLPTKDGVRTQAVSRRWRPLWRSSPLTLMADRELMGNGHMTSDLIQKILSEHPGPARCFSLCPVTTDCYQKMDGWLSSQALDNLQEVELSYTLLNLDRVNKLYLLPSSVFRFAPTLCMARFLGCLFLDLTLQLSLQFPRLKQLTLERVAISEDALYSLLSRCAALESLELKHNYGTSPLCIRSQTIKFTCLKQLTLGGVTISEDALQSIFSGCPALESLVLKENLGIRRLCIRSQTLKCLGFCAGFHGGDTVLQELVIEDAPCLERLLPLEPESGPAVIPVISAPKLKILGMLSEDIAELQFGSTVFQVVAPAFIHCAFSTIHRLLFL</sequence>
<protein>
    <submittedName>
        <fullName evidence="1">Uncharacterized protein</fullName>
    </submittedName>
</protein>
<reference evidence="1" key="2">
    <citation type="submission" date="2025-09" db="UniProtKB">
        <authorList>
            <consortium name="EnsemblPlants"/>
        </authorList>
    </citation>
    <scope>IDENTIFICATION</scope>
</reference>
<evidence type="ECO:0000313" key="1">
    <source>
        <dbReference type="EnsemblPlants" id="AVESA.00010b.r2.4CG1268370.2.CDS.1"/>
    </source>
</evidence>
<dbReference type="Proteomes" id="UP001732700">
    <property type="component" value="Chromosome 4C"/>
</dbReference>
<organism evidence="1 2">
    <name type="scientific">Avena sativa</name>
    <name type="common">Oat</name>
    <dbReference type="NCBI Taxonomy" id="4498"/>
    <lineage>
        <taxon>Eukaryota</taxon>
        <taxon>Viridiplantae</taxon>
        <taxon>Streptophyta</taxon>
        <taxon>Embryophyta</taxon>
        <taxon>Tracheophyta</taxon>
        <taxon>Spermatophyta</taxon>
        <taxon>Magnoliopsida</taxon>
        <taxon>Liliopsida</taxon>
        <taxon>Poales</taxon>
        <taxon>Poaceae</taxon>
        <taxon>BOP clade</taxon>
        <taxon>Pooideae</taxon>
        <taxon>Poodae</taxon>
        <taxon>Poeae</taxon>
        <taxon>Poeae Chloroplast Group 1 (Aveneae type)</taxon>
        <taxon>Aveninae</taxon>
        <taxon>Avena</taxon>
    </lineage>
</organism>
<evidence type="ECO:0000313" key="2">
    <source>
        <dbReference type="Proteomes" id="UP001732700"/>
    </source>
</evidence>
<dbReference type="EnsemblPlants" id="AVESA.00010b.r2.4CG1268370.2">
    <property type="protein sequence ID" value="AVESA.00010b.r2.4CG1268370.2.CDS.1"/>
    <property type="gene ID" value="AVESA.00010b.r2.4CG1268370"/>
</dbReference>
<accession>A0ACD5WQF8</accession>